<evidence type="ECO:0000313" key="2">
    <source>
        <dbReference type="Proteomes" id="UP000606786"/>
    </source>
</evidence>
<dbReference type="EMBL" id="CAJHJT010000023">
    <property type="protein sequence ID" value="CAD7001530.1"/>
    <property type="molecule type" value="Genomic_DNA"/>
</dbReference>
<keyword evidence="2" id="KW-1185">Reference proteome</keyword>
<comment type="caution">
    <text evidence="1">The sequence shown here is derived from an EMBL/GenBank/DDBJ whole genome shotgun (WGS) entry which is preliminary data.</text>
</comment>
<protein>
    <submittedName>
        <fullName evidence="1">(Mediterranean fruit fly) hypothetical protein</fullName>
    </submittedName>
</protein>
<accession>A0A811URH3</accession>
<name>A0A811URH3_CERCA</name>
<reference evidence="1" key="1">
    <citation type="submission" date="2020-11" db="EMBL/GenBank/DDBJ databases">
        <authorList>
            <person name="Whitehead M."/>
        </authorList>
    </citation>
    <scope>NUCLEOTIDE SEQUENCE</scope>
    <source>
        <strain evidence="1">EGII</strain>
    </source>
</reference>
<sequence>PKKAKRFVKEKLMSQLALLLSYGANQMPNGGEPTSRLRRPPSAIEVAIKLLKTHRPRSQKQLAR</sequence>
<evidence type="ECO:0000313" key="1">
    <source>
        <dbReference type="EMBL" id="CAD7001530.1"/>
    </source>
</evidence>
<organism evidence="1 2">
    <name type="scientific">Ceratitis capitata</name>
    <name type="common">Mediterranean fruit fly</name>
    <name type="synonym">Tephritis capitata</name>
    <dbReference type="NCBI Taxonomy" id="7213"/>
    <lineage>
        <taxon>Eukaryota</taxon>
        <taxon>Metazoa</taxon>
        <taxon>Ecdysozoa</taxon>
        <taxon>Arthropoda</taxon>
        <taxon>Hexapoda</taxon>
        <taxon>Insecta</taxon>
        <taxon>Pterygota</taxon>
        <taxon>Neoptera</taxon>
        <taxon>Endopterygota</taxon>
        <taxon>Diptera</taxon>
        <taxon>Brachycera</taxon>
        <taxon>Muscomorpha</taxon>
        <taxon>Tephritoidea</taxon>
        <taxon>Tephritidae</taxon>
        <taxon>Ceratitis</taxon>
        <taxon>Ceratitis</taxon>
    </lineage>
</organism>
<feature type="non-terminal residue" evidence="1">
    <location>
        <position position="1"/>
    </location>
</feature>
<proteinExistence type="predicted"/>
<dbReference type="AlphaFoldDB" id="A0A811URH3"/>
<gene>
    <name evidence="1" type="ORF">CCAP1982_LOCUS10026</name>
</gene>
<dbReference type="Proteomes" id="UP000606786">
    <property type="component" value="Unassembled WGS sequence"/>
</dbReference>